<gene>
    <name evidence="1" type="ORF">PGT21_014848</name>
</gene>
<reference evidence="1 2" key="1">
    <citation type="submission" date="2019-05" db="EMBL/GenBank/DDBJ databases">
        <title>Emergence of the Ug99 lineage of the wheat stem rust pathogen through somatic hybridization.</title>
        <authorList>
            <person name="Li F."/>
            <person name="Upadhyaya N.M."/>
            <person name="Sperschneider J."/>
            <person name="Matny O."/>
            <person name="Nguyen-Phuc H."/>
            <person name="Mago R."/>
            <person name="Raley C."/>
            <person name="Miller M.E."/>
            <person name="Silverstein K.A.T."/>
            <person name="Henningsen E."/>
            <person name="Hirsch C.D."/>
            <person name="Visser B."/>
            <person name="Pretorius Z.A."/>
            <person name="Steffenson B.J."/>
            <person name="Schwessinger B."/>
            <person name="Dodds P.N."/>
            <person name="Figueroa M."/>
        </authorList>
    </citation>
    <scope>NUCLEOTIDE SEQUENCE [LARGE SCALE GENOMIC DNA]</scope>
    <source>
        <strain evidence="1">21-0</strain>
    </source>
</reference>
<dbReference type="EMBL" id="VSWC01000016">
    <property type="protein sequence ID" value="KAA1111896.1"/>
    <property type="molecule type" value="Genomic_DNA"/>
</dbReference>
<dbReference type="AlphaFoldDB" id="A0A5B0QF94"/>
<proteinExistence type="predicted"/>
<accession>A0A5B0QF94</accession>
<dbReference type="Proteomes" id="UP000324748">
    <property type="component" value="Unassembled WGS sequence"/>
</dbReference>
<sequence>MELDLVQTSAFYLQESSTPNFVTQTSNLPRFIAYPIEAVCFLEDLEELTDHHIGQWARCIGEDMIDL</sequence>
<comment type="caution">
    <text evidence="1">The sequence shown here is derived from an EMBL/GenBank/DDBJ whole genome shotgun (WGS) entry which is preliminary data.</text>
</comment>
<keyword evidence="2" id="KW-1185">Reference proteome</keyword>
<organism evidence="1 2">
    <name type="scientific">Puccinia graminis f. sp. tritici</name>
    <dbReference type="NCBI Taxonomy" id="56615"/>
    <lineage>
        <taxon>Eukaryota</taxon>
        <taxon>Fungi</taxon>
        <taxon>Dikarya</taxon>
        <taxon>Basidiomycota</taxon>
        <taxon>Pucciniomycotina</taxon>
        <taxon>Pucciniomycetes</taxon>
        <taxon>Pucciniales</taxon>
        <taxon>Pucciniaceae</taxon>
        <taxon>Puccinia</taxon>
    </lineage>
</organism>
<evidence type="ECO:0000313" key="2">
    <source>
        <dbReference type="Proteomes" id="UP000324748"/>
    </source>
</evidence>
<evidence type="ECO:0000313" key="1">
    <source>
        <dbReference type="EMBL" id="KAA1111896.1"/>
    </source>
</evidence>
<name>A0A5B0QF94_PUCGR</name>
<protein>
    <submittedName>
        <fullName evidence="1">Uncharacterized protein</fullName>
    </submittedName>
</protein>